<accession>A0ABM3GCE2</accession>
<keyword evidence="2" id="KW-1185">Reference proteome</keyword>
<dbReference type="GeneID" id="107221279"/>
<evidence type="ECO:0000256" key="1">
    <source>
        <dbReference type="SAM" id="MobiDB-lite"/>
    </source>
</evidence>
<protein>
    <submittedName>
        <fullName evidence="3">Uncharacterized protein LOC107221279 isoform X5</fullName>
    </submittedName>
</protein>
<feature type="compositionally biased region" description="Basic residues" evidence="1">
    <location>
        <begin position="142"/>
        <end position="151"/>
    </location>
</feature>
<proteinExistence type="predicted"/>
<evidence type="ECO:0000313" key="2">
    <source>
        <dbReference type="Proteomes" id="UP000829291"/>
    </source>
</evidence>
<gene>
    <name evidence="3" type="primary">LOC107221279</name>
</gene>
<feature type="compositionally biased region" description="Polar residues" evidence="1">
    <location>
        <begin position="110"/>
        <end position="120"/>
    </location>
</feature>
<reference evidence="3" key="1">
    <citation type="submission" date="2025-08" db="UniProtKB">
        <authorList>
            <consortium name="RefSeq"/>
        </authorList>
    </citation>
    <scope>IDENTIFICATION</scope>
    <source>
        <tissue evidence="3">Thorax and Abdomen</tissue>
    </source>
</reference>
<organism evidence="2 3">
    <name type="scientific">Neodiprion lecontei</name>
    <name type="common">Redheaded pine sawfly</name>
    <dbReference type="NCBI Taxonomy" id="441921"/>
    <lineage>
        <taxon>Eukaryota</taxon>
        <taxon>Metazoa</taxon>
        <taxon>Ecdysozoa</taxon>
        <taxon>Arthropoda</taxon>
        <taxon>Hexapoda</taxon>
        <taxon>Insecta</taxon>
        <taxon>Pterygota</taxon>
        <taxon>Neoptera</taxon>
        <taxon>Endopterygota</taxon>
        <taxon>Hymenoptera</taxon>
        <taxon>Tenthredinoidea</taxon>
        <taxon>Diprionidae</taxon>
        <taxon>Diprioninae</taxon>
        <taxon>Neodiprion</taxon>
    </lineage>
</organism>
<feature type="region of interest" description="Disordered" evidence="1">
    <location>
        <begin position="81"/>
        <end position="151"/>
    </location>
</feature>
<sequence>MHPFTRRSFNNPEQVQSLCHQVLDKKLKALKLNPLEGLDDVEPQSWHSLTGTENSSTRMIILGEDSLRTQYVPPKPTVKILKRPARHSQGSGDGPLLNGDGKPKQPIKSLKQQKQLSSIDGVTFRGSKNMQRHANVFWERKKVQKRNRSAK</sequence>
<dbReference type="RefSeq" id="XP_046597925.1">
    <property type="nucleotide sequence ID" value="XM_046741969.1"/>
</dbReference>
<dbReference type="Proteomes" id="UP000829291">
    <property type="component" value="Chromosome 5"/>
</dbReference>
<evidence type="ECO:0000313" key="3">
    <source>
        <dbReference type="RefSeq" id="XP_046597925.1"/>
    </source>
</evidence>
<name>A0ABM3GCE2_NEOLC</name>